<evidence type="ECO:0000313" key="3">
    <source>
        <dbReference type="Proteomes" id="UP000271974"/>
    </source>
</evidence>
<gene>
    <name evidence="2" type="ORF">EGW08_008592</name>
</gene>
<feature type="compositionally biased region" description="Low complexity" evidence="1">
    <location>
        <begin position="180"/>
        <end position="190"/>
    </location>
</feature>
<feature type="region of interest" description="Disordered" evidence="1">
    <location>
        <begin position="408"/>
        <end position="427"/>
    </location>
</feature>
<feature type="region of interest" description="Disordered" evidence="1">
    <location>
        <begin position="154"/>
        <end position="224"/>
    </location>
</feature>
<evidence type="ECO:0000313" key="2">
    <source>
        <dbReference type="EMBL" id="RUS83624.1"/>
    </source>
</evidence>
<feature type="compositionally biased region" description="Polar residues" evidence="1">
    <location>
        <begin position="191"/>
        <end position="208"/>
    </location>
</feature>
<organism evidence="2 3">
    <name type="scientific">Elysia chlorotica</name>
    <name type="common">Eastern emerald elysia</name>
    <name type="synonym">Sea slug</name>
    <dbReference type="NCBI Taxonomy" id="188477"/>
    <lineage>
        <taxon>Eukaryota</taxon>
        <taxon>Metazoa</taxon>
        <taxon>Spiralia</taxon>
        <taxon>Lophotrochozoa</taxon>
        <taxon>Mollusca</taxon>
        <taxon>Gastropoda</taxon>
        <taxon>Heterobranchia</taxon>
        <taxon>Euthyneura</taxon>
        <taxon>Panpulmonata</taxon>
        <taxon>Sacoglossa</taxon>
        <taxon>Placobranchoidea</taxon>
        <taxon>Plakobranchidae</taxon>
        <taxon>Elysia</taxon>
    </lineage>
</organism>
<dbReference type="Proteomes" id="UP000271974">
    <property type="component" value="Unassembled WGS sequence"/>
</dbReference>
<dbReference type="AlphaFoldDB" id="A0A3S1BLJ1"/>
<name>A0A3S1BLJ1_ELYCH</name>
<keyword evidence="3" id="KW-1185">Reference proteome</keyword>
<dbReference type="EMBL" id="RQTK01000236">
    <property type="protein sequence ID" value="RUS83624.1"/>
    <property type="molecule type" value="Genomic_DNA"/>
</dbReference>
<sequence length="486" mass="54991">MLRPKTAGLAEMTWFKGQQRSLSCDAVNYSAAQRFTGTNGEKGILHSHNNFGTSQRKIRFRRVYSEPLSSGNDPDTTVSVYKNIEHLFQNDTDSGDSFTKSDLDINTRTFVGQSVTSRKKVIRFLDTCDNRGLATTHFDTQYCDELDNDVRYPDNIVHDSSDRANHNVRSNDTDSKEETSNVTVSSSESNCLTRQSLSGDETTNNSEFVSDEGGEDGKPCETTDTESCEKSVASANANNNGQNCYNVGLLCDELEKLSTQPAYPTNLSKQSEKSLEDNVEICEKTALPRRRPKTAIERSNSNYDATLEKCDKYLRAQSRSFTQTSQYMSNTKRGLSKLSVHYSQTNTAHNDRVIMADLLRNGHTRNALIGDGVYAIERRLYNRRRDPLKSTTFYERFAAPTYNSNAQDLPARKRKSRTVADRAKERQERINKKKEELERGFPPRAWSLVEVGAADIEHMLNTCRYLRVDIRKQPNVYGAVDLSDED</sequence>
<accession>A0A3S1BLJ1</accession>
<proteinExistence type="predicted"/>
<protein>
    <submittedName>
        <fullName evidence="2">Uncharacterized protein</fullName>
    </submittedName>
</protein>
<evidence type="ECO:0000256" key="1">
    <source>
        <dbReference type="SAM" id="MobiDB-lite"/>
    </source>
</evidence>
<feature type="compositionally biased region" description="Basic and acidic residues" evidence="1">
    <location>
        <begin position="418"/>
        <end position="427"/>
    </location>
</feature>
<dbReference type="OrthoDB" id="6115005at2759"/>
<comment type="caution">
    <text evidence="2">The sequence shown here is derived from an EMBL/GenBank/DDBJ whole genome shotgun (WGS) entry which is preliminary data.</text>
</comment>
<feature type="compositionally biased region" description="Basic and acidic residues" evidence="1">
    <location>
        <begin position="154"/>
        <end position="179"/>
    </location>
</feature>
<reference evidence="2 3" key="1">
    <citation type="submission" date="2019-01" db="EMBL/GenBank/DDBJ databases">
        <title>A draft genome assembly of the solar-powered sea slug Elysia chlorotica.</title>
        <authorList>
            <person name="Cai H."/>
            <person name="Li Q."/>
            <person name="Fang X."/>
            <person name="Li J."/>
            <person name="Curtis N.E."/>
            <person name="Altenburger A."/>
            <person name="Shibata T."/>
            <person name="Feng M."/>
            <person name="Maeda T."/>
            <person name="Schwartz J.A."/>
            <person name="Shigenobu S."/>
            <person name="Lundholm N."/>
            <person name="Nishiyama T."/>
            <person name="Yang H."/>
            <person name="Hasebe M."/>
            <person name="Li S."/>
            <person name="Pierce S.K."/>
            <person name="Wang J."/>
        </authorList>
    </citation>
    <scope>NUCLEOTIDE SEQUENCE [LARGE SCALE GENOMIC DNA]</scope>
    <source>
        <strain evidence="2">EC2010</strain>
        <tissue evidence="2">Whole organism of an adult</tissue>
    </source>
</reference>